<dbReference type="Gene3D" id="3.40.50.300">
    <property type="entry name" value="P-loop containing nucleotide triphosphate hydrolases"/>
    <property type="match status" value="1"/>
</dbReference>
<dbReference type="Proteomes" id="UP001189000">
    <property type="component" value="Unassembled WGS sequence"/>
</dbReference>
<dbReference type="EMBL" id="NWGY01000002">
    <property type="protein sequence ID" value="MDV3662843.1"/>
    <property type="molecule type" value="Genomic_DNA"/>
</dbReference>
<dbReference type="InterPro" id="IPR027417">
    <property type="entry name" value="P-loop_NTPase"/>
</dbReference>
<feature type="coiled-coil region" evidence="1">
    <location>
        <begin position="154"/>
        <end position="279"/>
    </location>
</feature>
<name>A0AAE4T4Y7_9FLAO</name>
<dbReference type="AlphaFoldDB" id="A0AAE4T4Y7"/>
<sequence>RLISEKKISELPEFESDVLRVSMTFEHDGEKIVEKSFSFSKDANNEINTGDFQFKGFENEGAERIPIQGGRLLDRCFEAAIRKYCLFKGEENLNVFNNPDALNYLIETFSNIRQFEPYYNGEDETSGFTDYAEYQSRKAFEKAMKSDKQNSQQEKDLSSKLDLLRKDLSDIRQRLKSNRENANNYSTKLNEIENSKEASELLKAINERLKSLREKKVQTEKHINEEYSIKLLDDMWILGGFSAIFEEFQQKVSLFSREKRKLEREEDKLKGKQELAKEIAEGIIPLSPNIPDKISMQEMIKDEFCKVCGREAKEGTDAYDFMVNKLNDLIKSQQPIEKETEKQLFQNSFLRELEQKSNNLEYNQAEINNLINSIRDTIEFNEARKADANKIQESIDIEEENKKKLLAQNDGLTEEQLQNAYENIKNWWDYKGQAEKQVVILEKEESEKQKELEKYQEEYNNLAKGSVADTYRKIHSALDKIKNAFKNAKEKNTQDFLFQLEDKANQYLERLNIDGFYGIIKIIKSADGAARIALQDRNDTFISSPNQALKTTMYMSVLFAVSDLTALKRDNDYPLIFDAPTSSFSPQKESDFFKVISDINKQCIIFTKSFLTERGMLDNNKIDVQNCTIYRMEKLRPFSNLDLSTIQTKLTLIKE</sequence>
<evidence type="ECO:0000313" key="3">
    <source>
        <dbReference type="Proteomes" id="UP001189000"/>
    </source>
</evidence>
<accession>A0AAE4T4Y7</accession>
<feature type="coiled-coil region" evidence="1">
    <location>
        <begin position="350"/>
        <end position="465"/>
    </location>
</feature>
<feature type="non-terminal residue" evidence="2">
    <location>
        <position position="1"/>
    </location>
</feature>
<protein>
    <submittedName>
        <fullName evidence="2">Uncharacterized protein</fullName>
    </submittedName>
</protein>
<evidence type="ECO:0000313" key="2">
    <source>
        <dbReference type="EMBL" id="MDV3662843.1"/>
    </source>
</evidence>
<keyword evidence="1" id="KW-0175">Coiled coil</keyword>
<comment type="caution">
    <text evidence="2">The sequence shown here is derived from an EMBL/GenBank/DDBJ whole genome shotgun (WGS) entry which is preliminary data.</text>
</comment>
<proteinExistence type="predicted"/>
<evidence type="ECO:0000256" key="1">
    <source>
        <dbReference type="SAM" id="Coils"/>
    </source>
</evidence>
<reference evidence="2" key="1">
    <citation type="submission" date="2023-02" db="EMBL/GenBank/DDBJ databases">
        <title>Elizabethkingia anophelis draft genomes.</title>
        <authorList>
            <person name="Nicholson A.C."/>
            <person name="Whitney A.M."/>
            <person name="Humrighouse B.W."/>
            <person name="Villarma A."/>
            <person name="Bell M."/>
            <person name="Mcquiston J."/>
        </authorList>
    </citation>
    <scope>NUCLEOTIDE SEQUENCE</scope>
    <source>
        <strain evidence="2">B4955</strain>
    </source>
</reference>
<gene>
    <name evidence="2" type="ORF">CMU51_02085</name>
</gene>
<organism evidence="2 3">
    <name type="scientific">Elizabethkingia anophelis</name>
    <dbReference type="NCBI Taxonomy" id="1117645"/>
    <lineage>
        <taxon>Bacteria</taxon>
        <taxon>Pseudomonadati</taxon>
        <taxon>Bacteroidota</taxon>
        <taxon>Flavobacteriia</taxon>
        <taxon>Flavobacteriales</taxon>
        <taxon>Weeksellaceae</taxon>
        <taxon>Elizabethkingia</taxon>
    </lineage>
</organism>